<keyword evidence="2 8" id="KW-0575">Peroxidase</keyword>
<keyword evidence="3" id="KW-0479">Metal-binding</keyword>
<reference evidence="8 9" key="1">
    <citation type="submission" date="2017-08" db="EMBL/GenBank/DDBJ databases">
        <title>Draft genome sequence of filamentous cyanobacterium Calothrix elsteri CCALA 953.</title>
        <authorList>
            <person name="Gagunashvili A.N."/>
            <person name="Elster J."/>
            <person name="Andresson O.S."/>
        </authorList>
    </citation>
    <scope>NUCLEOTIDE SEQUENCE [LARGE SCALE GENOMIC DNA]</scope>
    <source>
        <strain evidence="8 9">CCALA 953</strain>
    </source>
</reference>
<dbReference type="InterPro" id="IPR011008">
    <property type="entry name" value="Dimeric_a/b-barrel"/>
</dbReference>
<evidence type="ECO:0000256" key="4">
    <source>
        <dbReference type="ARBA" id="ARBA00023002"/>
    </source>
</evidence>
<comment type="similarity">
    <text evidence="6">Belongs to the DyP-type peroxidase family.</text>
</comment>
<organism evidence="8 9">
    <name type="scientific">Brunnivagina elsteri CCALA 953</name>
    <dbReference type="NCBI Taxonomy" id="987040"/>
    <lineage>
        <taxon>Bacteria</taxon>
        <taxon>Bacillati</taxon>
        <taxon>Cyanobacteriota</taxon>
        <taxon>Cyanophyceae</taxon>
        <taxon>Nostocales</taxon>
        <taxon>Calotrichaceae</taxon>
        <taxon>Brunnivagina</taxon>
    </lineage>
</organism>
<evidence type="ECO:0000256" key="5">
    <source>
        <dbReference type="ARBA" id="ARBA00023004"/>
    </source>
</evidence>
<dbReference type="PANTHER" id="PTHR30521">
    <property type="entry name" value="DEFERROCHELATASE/PEROXIDASE"/>
    <property type="match status" value="1"/>
</dbReference>
<comment type="cofactor">
    <cofactor evidence="1">
        <name>heme b</name>
        <dbReference type="ChEBI" id="CHEBI:60344"/>
    </cofactor>
</comment>
<keyword evidence="4" id="KW-0560">Oxidoreductase</keyword>
<feature type="domain" description="Dyp-type peroxidase C-terminal" evidence="7">
    <location>
        <begin position="179"/>
        <end position="397"/>
    </location>
</feature>
<dbReference type="PROSITE" id="PS51404">
    <property type="entry name" value="DYP_PEROXIDASE"/>
    <property type="match status" value="1"/>
</dbReference>
<dbReference type="GO" id="GO:0005829">
    <property type="term" value="C:cytosol"/>
    <property type="evidence" value="ECO:0007669"/>
    <property type="project" value="TreeGrafter"/>
</dbReference>
<keyword evidence="5" id="KW-0408">Iron</keyword>
<dbReference type="GO" id="GO:0046872">
    <property type="term" value="F:metal ion binding"/>
    <property type="evidence" value="ECO:0007669"/>
    <property type="project" value="UniProtKB-KW"/>
</dbReference>
<dbReference type="Proteomes" id="UP000218238">
    <property type="component" value="Unassembled WGS sequence"/>
</dbReference>
<name>A0A2A2TI34_9CYAN</name>
<comment type="caution">
    <text evidence="8">The sequence shown here is derived from an EMBL/GenBank/DDBJ whole genome shotgun (WGS) entry which is preliminary data.</text>
</comment>
<dbReference type="InterPro" id="IPR006314">
    <property type="entry name" value="Dyp_peroxidase"/>
</dbReference>
<proteinExistence type="inferred from homology"/>
<dbReference type="GO" id="GO:0004601">
    <property type="term" value="F:peroxidase activity"/>
    <property type="evidence" value="ECO:0007669"/>
    <property type="project" value="UniProtKB-KW"/>
</dbReference>
<dbReference type="OrthoDB" id="9781066at2"/>
<dbReference type="SUPFAM" id="SSF54909">
    <property type="entry name" value="Dimeric alpha+beta barrel"/>
    <property type="match status" value="1"/>
</dbReference>
<dbReference type="EMBL" id="NTFS01000145">
    <property type="protein sequence ID" value="PAX53393.1"/>
    <property type="molecule type" value="Genomic_DNA"/>
</dbReference>
<evidence type="ECO:0000259" key="7">
    <source>
        <dbReference type="Pfam" id="PF20628"/>
    </source>
</evidence>
<dbReference type="Pfam" id="PF20628">
    <property type="entry name" value="Dyp_perox_C"/>
    <property type="match status" value="1"/>
</dbReference>
<keyword evidence="9" id="KW-1185">Reference proteome</keyword>
<evidence type="ECO:0000256" key="6">
    <source>
        <dbReference type="ARBA" id="ARBA00025737"/>
    </source>
</evidence>
<evidence type="ECO:0000256" key="1">
    <source>
        <dbReference type="ARBA" id="ARBA00001970"/>
    </source>
</evidence>
<protein>
    <submittedName>
        <fullName evidence="8">Peroxidase</fullName>
    </submittedName>
</protein>
<accession>A0A2A2TI34</accession>
<dbReference type="GO" id="GO:0020037">
    <property type="term" value="F:heme binding"/>
    <property type="evidence" value="ECO:0007669"/>
    <property type="project" value="InterPro"/>
</dbReference>
<evidence type="ECO:0000256" key="2">
    <source>
        <dbReference type="ARBA" id="ARBA00022559"/>
    </source>
</evidence>
<gene>
    <name evidence="8" type="ORF">CK510_14205</name>
</gene>
<dbReference type="PANTHER" id="PTHR30521:SF0">
    <property type="entry name" value="DYP-TYPE PEROXIDASE FAMILY PROTEIN"/>
    <property type="match status" value="1"/>
</dbReference>
<evidence type="ECO:0000313" key="9">
    <source>
        <dbReference type="Proteomes" id="UP000218238"/>
    </source>
</evidence>
<evidence type="ECO:0000256" key="3">
    <source>
        <dbReference type="ARBA" id="ARBA00022723"/>
    </source>
</evidence>
<dbReference type="AlphaFoldDB" id="A0A2A2TI34"/>
<dbReference type="InterPro" id="IPR048328">
    <property type="entry name" value="Dyp_perox_C"/>
</dbReference>
<evidence type="ECO:0000313" key="8">
    <source>
        <dbReference type="EMBL" id="PAX53393.1"/>
    </source>
</evidence>
<dbReference type="RefSeq" id="WP_095722320.1">
    <property type="nucleotide sequence ID" value="NZ_NTFS01000145.1"/>
</dbReference>
<sequence>MKLQEGIYHAPGVRPGKFFNILFLRVASGQNAHQVGEAFAQLWQMYQELKSGKVRDLPGQLLPSGDLTVLVGYGANTFKLPGVKRALPTHLKDFGSFRSPLAGGGGSFLLGSGLKYAEDVAANKATEEIAVQFIAETQLAVNRAIVETWKLLEKMTERTTGNAPFSIAGFYSGFQRDDKRSWIDFHDGISNLKSSEREGAITIKSNPLPEEKWIEGGTYLAFIRLGVNLGIWQALERGQQELLVGRDKLTACPIESLDSQNSPVFTTGCPFTGQPSDFSNRDFEGFFEPANVSDPILRQSHVQRANRHVTPISDRNSLRVFRQGYEFLEPIDTTPGFRAGLNFVSFQDTPERLFRILVQDKWLGRTNFAGDPENPLPGMDRFLTVCAGGIFLVPPVVEAELFPGSSILI</sequence>